<feature type="chain" id="PRO_5044766604" description="G-protein coupled receptors family 1 profile domain-containing protein" evidence="9">
    <location>
        <begin position="26"/>
        <end position="426"/>
    </location>
</feature>
<evidence type="ECO:0000313" key="11">
    <source>
        <dbReference type="EMBL" id="KAL2089149.1"/>
    </source>
</evidence>
<reference evidence="11 12" key="1">
    <citation type="submission" date="2024-09" db="EMBL/GenBank/DDBJ databases">
        <title>A chromosome-level genome assembly of Gray's grenadier anchovy, Coilia grayii.</title>
        <authorList>
            <person name="Fu Z."/>
        </authorList>
    </citation>
    <scope>NUCLEOTIDE SEQUENCE [LARGE SCALE GENOMIC DNA]</scope>
    <source>
        <strain evidence="11">G4</strain>
        <tissue evidence="11">Muscle</tissue>
    </source>
</reference>
<dbReference type="InterPro" id="IPR017452">
    <property type="entry name" value="GPCR_Rhodpsn_7TM"/>
</dbReference>
<feature type="domain" description="G-protein coupled receptors family 1 profile" evidence="10">
    <location>
        <begin position="238"/>
        <end position="426"/>
    </location>
</feature>
<comment type="subcellular location">
    <subcellularLocation>
        <location evidence="1">Membrane</location>
    </subcellularLocation>
</comment>
<protein>
    <recommendedName>
        <fullName evidence="10">G-protein coupled receptors family 1 profile domain-containing protein</fullName>
    </recommendedName>
</protein>
<evidence type="ECO:0000259" key="10">
    <source>
        <dbReference type="PROSITE" id="PS50262"/>
    </source>
</evidence>
<evidence type="ECO:0000256" key="6">
    <source>
        <dbReference type="ARBA" id="ARBA00023170"/>
    </source>
</evidence>
<dbReference type="Gene3D" id="1.20.1070.10">
    <property type="entry name" value="Rhodopsin 7-helix transmembrane proteins"/>
    <property type="match status" value="1"/>
</dbReference>
<evidence type="ECO:0000256" key="8">
    <source>
        <dbReference type="SAM" id="Phobius"/>
    </source>
</evidence>
<keyword evidence="3 8" id="KW-1133">Transmembrane helix</keyword>
<evidence type="ECO:0000256" key="3">
    <source>
        <dbReference type="ARBA" id="ARBA00022989"/>
    </source>
</evidence>
<dbReference type="InterPro" id="IPR000276">
    <property type="entry name" value="GPCR_Rhodpsn"/>
</dbReference>
<evidence type="ECO:0000256" key="4">
    <source>
        <dbReference type="ARBA" id="ARBA00023040"/>
    </source>
</evidence>
<dbReference type="GO" id="GO:0004930">
    <property type="term" value="F:G protein-coupled receptor activity"/>
    <property type="evidence" value="ECO:0007669"/>
    <property type="project" value="UniProtKB-KW"/>
</dbReference>
<dbReference type="AlphaFoldDB" id="A0ABD1JQN1"/>
<evidence type="ECO:0000256" key="1">
    <source>
        <dbReference type="ARBA" id="ARBA00004370"/>
    </source>
</evidence>
<name>A0ABD1JQN1_9TELE</name>
<dbReference type="PRINTS" id="PR00237">
    <property type="entry name" value="GPCRRHODOPSN"/>
</dbReference>
<gene>
    <name evidence="11" type="ORF">ACEWY4_016048</name>
</gene>
<keyword evidence="12" id="KW-1185">Reference proteome</keyword>
<feature type="transmembrane region" description="Helical" evidence="8">
    <location>
        <begin position="378"/>
        <end position="401"/>
    </location>
</feature>
<comment type="caution">
    <text evidence="11">The sequence shown here is derived from an EMBL/GenBank/DDBJ whole genome shotgun (WGS) entry which is preliminary data.</text>
</comment>
<dbReference type="GO" id="GO:0016020">
    <property type="term" value="C:membrane"/>
    <property type="evidence" value="ECO:0007669"/>
    <property type="project" value="UniProtKB-SubCell"/>
</dbReference>
<keyword evidence="9" id="KW-0732">Signal</keyword>
<dbReference type="PANTHER" id="PTHR10489:SF946">
    <property type="entry name" value="LEUKOTRIENE B4 RECEPTOR 1-LIKE"/>
    <property type="match status" value="1"/>
</dbReference>
<evidence type="ECO:0000256" key="9">
    <source>
        <dbReference type="SAM" id="SignalP"/>
    </source>
</evidence>
<dbReference type="SUPFAM" id="SSF81321">
    <property type="entry name" value="Family A G protein-coupled receptor-like"/>
    <property type="match status" value="1"/>
</dbReference>
<keyword evidence="2 8" id="KW-0812">Transmembrane</keyword>
<dbReference type="Proteomes" id="UP001591681">
    <property type="component" value="Unassembled WGS sequence"/>
</dbReference>
<evidence type="ECO:0000313" key="12">
    <source>
        <dbReference type="Proteomes" id="UP001591681"/>
    </source>
</evidence>
<feature type="transmembrane region" description="Helical" evidence="8">
    <location>
        <begin position="268"/>
        <end position="288"/>
    </location>
</feature>
<dbReference type="Pfam" id="PF00001">
    <property type="entry name" value="7tm_1"/>
    <property type="match status" value="1"/>
</dbReference>
<dbReference type="PROSITE" id="PS50262">
    <property type="entry name" value="G_PROTEIN_RECEP_F1_2"/>
    <property type="match status" value="1"/>
</dbReference>
<sequence length="426" mass="47613">MATYINRKLKVLGLLGLLFVQGVSMMRQDWFEEHFGQHGQRLKDLTSWLKLRAANGKEIPYLGEYNSAAAVPEEDDGVEVPGFQEVTAEEVQACLLGSCSAVSTIPAQHQPESSGGSIIGQDWTAERTPLDVMLGHPVDQQNTVEEWVRRHHERLHYAYKRAGWPTCAETLCATICFSQRPSVGLDGFVHHWLTAQLKSHCSNMEYVNHSSSNSPSISLKQQVSTGLLGVCFLLGVPADVAVVVFILRHFKKDNFTLHLMLNLAASDILRLVSVPVWMYTLNFGWTFGRTLCKLIYLIAFTSAYSSVLTVTLMSVQRYVVVLHRSQWAMLGSKGEKVLLFCLWTLALILSSPAAVKADVVEGQNRICMRTDDEETLGILLYETLLGFVLPFSIIAMSYFCLHKQVNQTTLFSNPRLTKLMIAILQG</sequence>
<accession>A0ABD1JQN1</accession>
<proteinExistence type="predicted"/>
<keyword evidence="6" id="KW-0675">Receptor</keyword>
<dbReference type="InterPro" id="IPR050119">
    <property type="entry name" value="CCR1-9-like"/>
</dbReference>
<dbReference type="PANTHER" id="PTHR10489">
    <property type="entry name" value="CELL ADHESION MOLECULE"/>
    <property type="match status" value="1"/>
</dbReference>
<evidence type="ECO:0000256" key="5">
    <source>
        <dbReference type="ARBA" id="ARBA00023136"/>
    </source>
</evidence>
<keyword evidence="5 8" id="KW-0472">Membrane</keyword>
<feature type="signal peptide" evidence="9">
    <location>
        <begin position="1"/>
        <end position="25"/>
    </location>
</feature>
<evidence type="ECO:0000256" key="7">
    <source>
        <dbReference type="ARBA" id="ARBA00023224"/>
    </source>
</evidence>
<organism evidence="11 12">
    <name type="scientific">Coilia grayii</name>
    <name type="common">Gray's grenadier anchovy</name>
    <dbReference type="NCBI Taxonomy" id="363190"/>
    <lineage>
        <taxon>Eukaryota</taxon>
        <taxon>Metazoa</taxon>
        <taxon>Chordata</taxon>
        <taxon>Craniata</taxon>
        <taxon>Vertebrata</taxon>
        <taxon>Euteleostomi</taxon>
        <taxon>Actinopterygii</taxon>
        <taxon>Neopterygii</taxon>
        <taxon>Teleostei</taxon>
        <taxon>Clupei</taxon>
        <taxon>Clupeiformes</taxon>
        <taxon>Clupeoidei</taxon>
        <taxon>Engraulidae</taxon>
        <taxon>Coilinae</taxon>
        <taxon>Coilia</taxon>
    </lineage>
</organism>
<feature type="transmembrane region" description="Helical" evidence="8">
    <location>
        <begin position="294"/>
        <end position="316"/>
    </location>
</feature>
<feature type="transmembrane region" description="Helical" evidence="8">
    <location>
        <begin position="337"/>
        <end position="355"/>
    </location>
</feature>
<dbReference type="EMBL" id="JBHFQA010000013">
    <property type="protein sequence ID" value="KAL2089149.1"/>
    <property type="molecule type" value="Genomic_DNA"/>
</dbReference>
<feature type="transmembrane region" description="Helical" evidence="8">
    <location>
        <begin position="226"/>
        <end position="247"/>
    </location>
</feature>
<keyword evidence="4" id="KW-0297">G-protein coupled receptor</keyword>
<keyword evidence="7" id="KW-0807">Transducer</keyword>
<evidence type="ECO:0000256" key="2">
    <source>
        <dbReference type="ARBA" id="ARBA00022692"/>
    </source>
</evidence>